<keyword evidence="2" id="KW-1185">Reference proteome</keyword>
<sequence length="163" mass="18210">MPVRQEVNLQSTKVTIINNKSTNLIVNNEVTNIQVPQSRSAFEASVRTFTKTTRTTVELLQICLMISSLALPDGTVLFEGKYLSKIAGVMGGIPGLLNQTTNNKDCPDLTASERQKMSLSKITTQQSYSSSIEITQRILHLVIQIKQMFEKYDTMEECDDLCC</sequence>
<name>A0A9P6NL95_9BASI</name>
<proteinExistence type="predicted"/>
<evidence type="ECO:0000313" key="2">
    <source>
        <dbReference type="Proteomes" id="UP000886653"/>
    </source>
</evidence>
<comment type="caution">
    <text evidence="1">The sequence shown here is derived from an EMBL/GenBank/DDBJ whole genome shotgun (WGS) entry which is preliminary data.</text>
</comment>
<dbReference type="EMBL" id="MU167230">
    <property type="protein sequence ID" value="KAG0149126.1"/>
    <property type="molecule type" value="Genomic_DNA"/>
</dbReference>
<gene>
    <name evidence="1" type="ORF">CROQUDRAFT_349666</name>
</gene>
<dbReference type="Proteomes" id="UP000886653">
    <property type="component" value="Unassembled WGS sequence"/>
</dbReference>
<accession>A0A9P6NL95</accession>
<dbReference type="AlphaFoldDB" id="A0A9P6NL95"/>
<reference evidence="1" key="1">
    <citation type="submission" date="2013-11" db="EMBL/GenBank/DDBJ databases">
        <title>Genome sequence of the fusiform rust pathogen reveals effectors for host alternation and coevolution with pine.</title>
        <authorList>
            <consortium name="DOE Joint Genome Institute"/>
            <person name="Smith K."/>
            <person name="Pendleton A."/>
            <person name="Kubisiak T."/>
            <person name="Anderson C."/>
            <person name="Salamov A."/>
            <person name="Aerts A."/>
            <person name="Riley R."/>
            <person name="Clum A."/>
            <person name="Lindquist E."/>
            <person name="Ence D."/>
            <person name="Campbell M."/>
            <person name="Kronenberg Z."/>
            <person name="Feau N."/>
            <person name="Dhillon B."/>
            <person name="Hamelin R."/>
            <person name="Burleigh J."/>
            <person name="Smith J."/>
            <person name="Yandell M."/>
            <person name="Nelson C."/>
            <person name="Grigoriev I."/>
            <person name="Davis J."/>
        </authorList>
    </citation>
    <scope>NUCLEOTIDE SEQUENCE</scope>
    <source>
        <strain evidence="1">G11</strain>
    </source>
</reference>
<protein>
    <submittedName>
        <fullName evidence="1">Uncharacterized protein</fullName>
    </submittedName>
</protein>
<organism evidence="1 2">
    <name type="scientific">Cronartium quercuum f. sp. fusiforme G11</name>
    <dbReference type="NCBI Taxonomy" id="708437"/>
    <lineage>
        <taxon>Eukaryota</taxon>
        <taxon>Fungi</taxon>
        <taxon>Dikarya</taxon>
        <taxon>Basidiomycota</taxon>
        <taxon>Pucciniomycotina</taxon>
        <taxon>Pucciniomycetes</taxon>
        <taxon>Pucciniales</taxon>
        <taxon>Coleosporiaceae</taxon>
        <taxon>Cronartium</taxon>
    </lineage>
</organism>
<evidence type="ECO:0000313" key="1">
    <source>
        <dbReference type="EMBL" id="KAG0149126.1"/>
    </source>
</evidence>